<dbReference type="GO" id="GO:0070273">
    <property type="term" value="F:phosphatidylinositol-4-phosphate binding"/>
    <property type="evidence" value="ECO:0007669"/>
    <property type="project" value="UniProtKB-ARBA"/>
</dbReference>
<dbReference type="EMBL" id="QBLH01000142">
    <property type="protein sequence ID" value="TGZ57541.1"/>
    <property type="molecule type" value="Genomic_DNA"/>
</dbReference>
<dbReference type="SMART" id="SM01015">
    <property type="entry name" value="Arfaptin"/>
    <property type="match status" value="1"/>
</dbReference>
<organism evidence="9 10">
    <name type="scientific">Temnothorax longispinosus</name>
    <dbReference type="NCBI Taxonomy" id="300112"/>
    <lineage>
        <taxon>Eukaryota</taxon>
        <taxon>Metazoa</taxon>
        <taxon>Ecdysozoa</taxon>
        <taxon>Arthropoda</taxon>
        <taxon>Hexapoda</taxon>
        <taxon>Insecta</taxon>
        <taxon>Pterygota</taxon>
        <taxon>Neoptera</taxon>
        <taxon>Endopterygota</taxon>
        <taxon>Hymenoptera</taxon>
        <taxon>Apocrita</taxon>
        <taxon>Aculeata</taxon>
        <taxon>Formicoidea</taxon>
        <taxon>Formicidae</taxon>
        <taxon>Myrmicinae</taxon>
        <taxon>Temnothorax</taxon>
    </lineage>
</organism>
<keyword evidence="4" id="KW-0333">Golgi apparatus</keyword>
<dbReference type="InterPro" id="IPR010504">
    <property type="entry name" value="AH_dom"/>
</dbReference>
<dbReference type="InterPro" id="IPR030798">
    <property type="entry name" value="Arfaptin_fam"/>
</dbReference>
<proteinExistence type="predicted"/>
<dbReference type="GO" id="GO:0005829">
    <property type="term" value="C:cytosol"/>
    <property type="evidence" value="ECO:0007669"/>
    <property type="project" value="UniProtKB-ARBA"/>
</dbReference>
<comment type="subcellular location">
    <subcellularLocation>
        <location evidence="1">Golgi apparatus membrane</location>
    </subcellularLocation>
    <subcellularLocation>
        <location evidence="2">Golgi apparatus</location>
        <location evidence="2">trans-Golgi network</location>
    </subcellularLocation>
</comment>
<evidence type="ECO:0000256" key="2">
    <source>
        <dbReference type="ARBA" id="ARBA00004601"/>
    </source>
</evidence>
<evidence type="ECO:0000256" key="6">
    <source>
        <dbReference type="SAM" id="Coils"/>
    </source>
</evidence>
<keyword evidence="5" id="KW-0472">Membrane</keyword>
<dbReference type="CDD" id="cd07660">
    <property type="entry name" value="BAR_Arfaptin"/>
    <property type="match status" value="1"/>
</dbReference>
<evidence type="ECO:0000256" key="1">
    <source>
        <dbReference type="ARBA" id="ARBA00004394"/>
    </source>
</evidence>
<dbReference type="PROSITE" id="PS50870">
    <property type="entry name" value="AH"/>
    <property type="match status" value="1"/>
</dbReference>
<sequence>MSQITVTPSGMERSIHEMLKDAPSLNESDSAVHTGTPPPHVPNNCSSEAHPRPATINLNLGSPTTQICKCQTCSPRVFAVVRNGNGFKIEVKDVCIPTAVAVSPGTPVQNGDTQTMRTTQSKIESLKNWSISTYKCTKQLMYERLGKTSRTVDFELETQIELLRDTQRKYCNVLRLSRALASHFHHVVQTQHALGEAFSELAQKSPELQEEFLYNSETQRNLTKNGETLLGALNFFVSSVNTLCNKTIEDTLLTVRQYETARIEYDAYRTDLEALVQATKSDSNNAARLEEAQASYEGHKQNFEKLRSDVSIKLKFLDENRIKVMHKQLLLFHNAVSAYFSGNQTALEATLKQFNIKVKSPNSTLPSWLEQ</sequence>
<feature type="region of interest" description="Disordered" evidence="7">
    <location>
        <begin position="23"/>
        <end position="52"/>
    </location>
</feature>
<dbReference type="PANTHER" id="PTHR12141">
    <property type="entry name" value="ARFAPTIN-RELATED"/>
    <property type="match status" value="1"/>
</dbReference>
<dbReference type="GO" id="GO:0034315">
    <property type="term" value="P:regulation of Arp2/3 complex-mediated actin nucleation"/>
    <property type="evidence" value="ECO:0007669"/>
    <property type="project" value="TreeGrafter"/>
</dbReference>
<keyword evidence="3" id="KW-0597">Phosphoprotein</keyword>
<evidence type="ECO:0000313" key="9">
    <source>
        <dbReference type="EMBL" id="TGZ57541.1"/>
    </source>
</evidence>
<evidence type="ECO:0000259" key="8">
    <source>
        <dbReference type="PROSITE" id="PS50870"/>
    </source>
</evidence>
<dbReference type="Pfam" id="PF06456">
    <property type="entry name" value="Arfaptin"/>
    <property type="match status" value="1"/>
</dbReference>
<evidence type="ECO:0000256" key="4">
    <source>
        <dbReference type="ARBA" id="ARBA00023034"/>
    </source>
</evidence>
<dbReference type="PANTHER" id="PTHR12141:SF5">
    <property type="entry name" value="ARFAPTIN"/>
    <property type="match status" value="1"/>
</dbReference>
<dbReference type="FunFam" id="1.20.1270.60:FF:000003">
    <property type="entry name" value="arfaptin-2 isoform X1"/>
    <property type="match status" value="1"/>
</dbReference>
<dbReference type="Proteomes" id="UP000310200">
    <property type="component" value="Unassembled WGS sequence"/>
</dbReference>
<dbReference type="SUPFAM" id="SSF103657">
    <property type="entry name" value="BAR/IMD domain-like"/>
    <property type="match status" value="1"/>
</dbReference>
<dbReference type="STRING" id="300112.A0A4S2L4F8"/>
<accession>A0A4S2L4F8</accession>
<evidence type="ECO:0000313" key="10">
    <source>
        <dbReference type="Proteomes" id="UP000310200"/>
    </source>
</evidence>
<feature type="coiled-coil region" evidence="6">
    <location>
        <begin position="258"/>
        <end position="309"/>
    </location>
</feature>
<dbReference type="GO" id="GO:0006886">
    <property type="term" value="P:intracellular protein transport"/>
    <property type="evidence" value="ECO:0007669"/>
    <property type="project" value="TreeGrafter"/>
</dbReference>
<evidence type="ECO:0000256" key="7">
    <source>
        <dbReference type="SAM" id="MobiDB-lite"/>
    </source>
</evidence>
<dbReference type="GO" id="GO:0000139">
    <property type="term" value="C:Golgi membrane"/>
    <property type="evidence" value="ECO:0007669"/>
    <property type="project" value="UniProtKB-SubCell"/>
</dbReference>
<feature type="domain" description="AH" evidence="8">
    <location>
        <begin position="151"/>
        <end position="352"/>
    </location>
</feature>
<evidence type="ECO:0000256" key="3">
    <source>
        <dbReference type="ARBA" id="ARBA00022553"/>
    </source>
</evidence>
<dbReference type="GO" id="GO:0019904">
    <property type="term" value="F:protein domain specific binding"/>
    <property type="evidence" value="ECO:0007669"/>
    <property type="project" value="InterPro"/>
</dbReference>
<comment type="caution">
    <text evidence="9">The sequence shown here is derived from an EMBL/GenBank/DDBJ whole genome shotgun (WGS) entry which is preliminary data.</text>
</comment>
<gene>
    <name evidence="9" type="ORF">DBV15_02302</name>
</gene>
<dbReference type="InterPro" id="IPR027267">
    <property type="entry name" value="AH/BAR_dom_sf"/>
</dbReference>
<protein>
    <submittedName>
        <fullName evidence="9">Arfaptin-2</fullName>
    </submittedName>
</protein>
<dbReference type="GO" id="GO:0032588">
    <property type="term" value="C:trans-Golgi network membrane"/>
    <property type="evidence" value="ECO:0007669"/>
    <property type="project" value="UniProtKB-ARBA"/>
</dbReference>
<evidence type="ECO:0000256" key="5">
    <source>
        <dbReference type="ARBA" id="ARBA00023136"/>
    </source>
</evidence>
<dbReference type="AlphaFoldDB" id="A0A4S2L4F8"/>
<keyword evidence="6" id="KW-0175">Coiled coil</keyword>
<reference evidence="9 10" key="1">
    <citation type="journal article" date="2019" name="Philos. Trans. R. Soc. Lond., B, Biol. Sci.">
        <title>Ant behaviour and brain gene expression of defending hosts depend on the ecological success of the intruding social parasite.</title>
        <authorList>
            <person name="Kaur R."/>
            <person name="Stoldt M."/>
            <person name="Jongepier E."/>
            <person name="Feldmeyer B."/>
            <person name="Menzel F."/>
            <person name="Bornberg-Bauer E."/>
            <person name="Foitzik S."/>
        </authorList>
    </citation>
    <scope>NUCLEOTIDE SEQUENCE [LARGE SCALE GENOMIC DNA]</scope>
    <source>
        <tissue evidence="9">Whole body</tissue>
    </source>
</reference>
<name>A0A4S2L4F8_9HYME</name>
<keyword evidence="10" id="KW-1185">Reference proteome</keyword>
<dbReference type="Gene3D" id="1.20.1270.60">
    <property type="entry name" value="Arfaptin homology (AH) domain/BAR domain"/>
    <property type="match status" value="1"/>
</dbReference>